<evidence type="ECO:0000256" key="10">
    <source>
        <dbReference type="ARBA" id="ARBA00033102"/>
    </source>
</evidence>
<dbReference type="Gene3D" id="2.20.25.240">
    <property type="match status" value="1"/>
</dbReference>
<evidence type="ECO:0000256" key="9">
    <source>
        <dbReference type="ARBA" id="ARBA00022679"/>
    </source>
</evidence>
<evidence type="ECO:0000256" key="8">
    <source>
        <dbReference type="ARBA" id="ARBA00022676"/>
    </source>
</evidence>
<proteinExistence type="inferred from homology"/>
<evidence type="ECO:0000256" key="3">
    <source>
        <dbReference type="ARBA" id="ARBA00009400"/>
    </source>
</evidence>
<keyword evidence="15" id="KW-1185">Reference proteome</keyword>
<reference evidence="14" key="1">
    <citation type="submission" date="2021-10" db="EMBL/GenBank/DDBJ databases">
        <title>Tropical sea cucumber genome reveals ecological adaptation and Cuvierian tubules defense mechanism.</title>
        <authorList>
            <person name="Chen T."/>
        </authorList>
    </citation>
    <scope>NUCLEOTIDE SEQUENCE</scope>
    <source>
        <strain evidence="14">Nanhai2018</strain>
        <tissue evidence="14">Muscle</tissue>
    </source>
</reference>
<organism evidence="14 15">
    <name type="scientific">Holothuria leucospilota</name>
    <name type="common">Black long sea cucumber</name>
    <name type="synonym">Mertensiothuria leucospilota</name>
    <dbReference type="NCBI Taxonomy" id="206669"/>
    <lineage>
        <taxon>Eukaryota</taxon>
        <taxon>Metazoa</taxon>
        <taxon>Echinodermata</taxon>
        <taxon>Eleutherozoa</taxon>
        <taxon>Echinozoa</taxon>
        <taxon>Holothuroidea</taxon>
        <taxon>Aspidochirotacea</taxon>
        <taxon>Aspidochirotida</taxon>
        <taxon>Holothuriidae</taxon>
        <taxon>Holothuria</taxon>
    </lineage>
</organism>
<dbReference type="AlphaFoldDB" id="A0A9Q1CD73"/>
<dbReference type="InterPro" id="IPR037128">
    <property type="entry name" value="Quinolinate_PRibosylTase_N_sf"/>
</dbReference>
<dbReference type="EMBL" id="JAIZAY010000004">
    <property type="protein sequence ID" value="KAJ8042786.1"/>
    <property type="molecule type" value="Genomic_DNA"/>
</dbReference>
<dbReference type="PANTHER" id="PTHR32179:SF3">
    <property type="entry name" value="NICOTINATE-NUCLEOTIDE PYROPHOSPHORYLASE [CARBOXYLATING]"/>
    <property type="match status" value="1"/>
</dbReference>
<dbReference type="InterPro" id="IPR004393">
    <property type="entry name" value="NadC"/>
</dbReference>
<dbReference type="GO" id="GO:0009435">
    <property type="term" value="P:NAD+ biosynthetic process"/>
    <property type="evidence" value="ECO:0007669"/>
    <property type="project" value="InterPro"/>
</dbReference>
<evidence type="ECO:0000256" key="2">
    <source>
        <dbReference type="ARBA" id="ARBA00004893"/>
    </source>
</evidence>
<keyword evidence="8" id="KW-0328">Glycosyltransferase</keyword>
<evidence type="ECO:0000259" key="13">
    <source>
        <dbReference type="Pfam" id="PF02749"/>
    </source>
</evidence>
<keyword evidence="7" id="KW-0662">Pyridine nucleotide biosynthesis</keyword>
<comment type="caution">
    <text evidence="14">The sequence shown here is derived from an EMBL/GenBank/DDBJ whole genome shotgun (WGS) entry which is preliminary data.</text>
</comment>
<evidence type="ECO:0000256" key="4">
    <source>
        <dbReference type="ARBA" id="ARBA00011218"/>
    </source>
</evidence>
<dbReference type="SUPFAM" id="SSF54675">
    <property type="entry name" value="Nicotinate/Quinolinate PRTase N-terminal domain-like"/>
    <property type="match status" value="1"/>
</dbReference>
<evidence type="ECO:0000259" key="12">
    <source>
        <dbReference type="Pfam" id="PF01729"/>
    </source>
</evidence>
<evidence type="ECO:0000256" key="7">
    <source>
        <dbReference type="ARBA" id="ARBA00022642"/>
    </source>
</evidence>
<dbReference type="FunFam" id="3.20.20.70:FF:000090">
    <property type="entry name" value="Nicotinate-nucleotide pyrophosphorylase [carboxylating]"/>
    <property type="match status" value="1"/>
</dbReference>
<evidence type="ECO:0000256" key="5">
    <source>
        <dbReference type="ARBA" id="ARBA00011944"/>
    </source>
</evidence>
<comment type="function">
    <text evidence="1">Involved in the catabolism of quinolinic acid (QA).</text>
</comment>
<evidence type="ECO:0000313" key="14">
    <source>
        <dbReference type="EMBL" id="KAJ8042786.1"/>
    </source>
</evidence>
<accession>A0A9Q1CD73</accession>
<dbReference type="SUPFAM" id="SSF51690">
    <property type="entry name" value="Nicotinate/Quinolinate PRTase C-terminal domain-like"/>
    <property type="match status" value="1"/>
</dbReference>
<name>A0A9Q1CD73_HOLLE</name>
<feature type="domain" description="Quinolinate phosphoribosyl transferase N-terminal" evidence="13">
    <location>
        <begin position="193"/>
        <end position="267"/>
    </location>
</feature>
<dbReference type="InterPro" id="IPR022412">
    <property type="entry name" value="Quinolinate_PRibosylTrfase_N"/>
</dbReference>
<dbReference type="NCBIfam" id="TIGR00078">
    <property type="entry name" value="nadC"/>
    <property type="match status" value="1"/>
</dbReference>
<comment type="subunit">
    <text evidence="4">Hexamer formed by 3 homodimers.</text>
</comment>
<dbReference type="GO" id="GO:0005737">
    <property type="term" value="C:cytoplasm"/>
    <property type="evidence" value="ECO:0007669"/>
    <property type="project" value="TreeGrafter"/>
</dbReference>
<protein>
    <recommendedName>
        <fullName evidence="6">Nicotinate-nucleotide pyrophosphorylase [carboxylating]</fullName>
        <ecNumber evidence="5">2.4.2.19</ecNumber>
    </recommendedName>
    <alternativeName>
        <fullName evidence="10">Quinolinate phosphoribosyltransferase [decarboxylating]</fullName>
    </alternativeName>
</protein>
<dbReference type="Pfam" id="PF02749">
    <property type="entry name" value="QRPTase_N"/>
    <property type="match status" value="1"/>
</dbReference>
<comment type="similarity">
    <text evidence="3">Belongs to the NadC/ModD family.</text>
</comment>
<dbReference type="CDD" id="cd01572">
    <property type="entry name" value="QPRTase"/>
    <property type="match status" value="1"/>
</dbReference>
<dbReference type="Gene3D" id="3.90.1170.20">
    <property type="entry name" value="Quinolinate phosphoribosyl transferase, N-terminal domain"/>
    <property type="match status" value="1"/>
</dbReference>
<feature type="domain" description="Quinolinate phosphoribosyl transferase C-terminal" evidence="12">
    <location>
        <begin position="269"/>
        <end position="439"/>
    </location>
</feature>
<comment type="catalytic activity">
    <reaction evidence="11">
        <text>nicotinate beta-D-ribonucleotide + CO2 + diphosphate = quinolinate + 5-phospho-alpha-D-ribose 1-diphosphate + 2 H(+)</text>
        <dbReference type="Rhea" id="RHEA:12733"/>
        <dbReference type="ChEBI" id="CHEBI:15378"/>
        <dbReference type="ChEBI" id="CHEBI:16526"/>
        <dbReference type="ChEBI" id="CHEBI:29959"/>
        <dbReference type="ChEBI" id="CHEBI:33019"/>
        <dbReference type="ChEBI" id="CHEBI:57502"/>
        <dbReference type="ChEBI" id="CHEBI:58017"/>
        <dbReference type="EC" id="2.4.2.19"/>
    </reaction>
</comment>
<dbReference type="GO" id="GO:0004514">
    <property type="term" value="F:nicotinate-nucleotide diphosphorylase (carboxylating) activity"/>
    <property type="evidence" value="ECO:0007669"/>
    <property type="project" value="UniProtKB-EC"/>
</dbReference>
<dbReference type="OrthoDB" id="10067394at2759"/>
<sequence>MAKIVETFSFEHITLKRGSGFLVDAYIYTRKVVRKGRVMVRCQERKCPAKGYILDDQAHITNDSHNHPPPDVRAIRFRAQLKEAIAEDRNKNLSVPDVYEQVKWNFMQQAETEQQREELEATLPTRTSVERALHRRRSEILPQVSTPRQAPKKVKPQMDYFGNMIPASHLKEAVQSWLREDIPNFDFGGFVVGDKTEKAVLLCKSKGVLAGVPFFNAVFSEVGCTVQWHHEEGTTLDPVCKVATVKGKVCNILRGERTALNCITRASGIASLAKRLSSMAKQYSWHGQIAGTRKTTPGFRMVEKYALIVGGVSTHRYDLSSMIMLKDNHIWSSGSIREAVGNAKKVGGFSTKVEVECRSLQEATEAASAGADVIMLDNFQAEAAHRVADELKCLFPHLLIEVSGGITETMLPSFFGPCIDVISMSRLTQGYGVVDFSLKIQKEGVDPSNPTITVNPNDPSSE</sequence>
<dbReference type="Proteomes" id="UP001152320">
    <property type="component" value="Chromosome 4"/>
</dbReference>
<dbReference type="Gene3D" id="3.20.20.70">
    <property type="entry name" value="Aldolase class I"/>
    <property type="match status" value="1"/>
</dbReference>
<dbReference type="InterPro" id="IPR002638">
    <property type="entry name" value="Quinolinate_PRibosylTrfase_C"/>
</dbReference>
<dbReference type="InterPro" id="IPR027277">
    <property type="entry name" value="NadC/ModD"/>
</dbReference>
<dbReference type="InterPro" id="IPR036068">
    <property type="entry name" value="Nicotinate_pribotase-like_C"/>
</dbReference>
<evidence type="ECO:0000256" key="1">
    <source>
        <dbReference type="ARBA" id="ARBA00003237"/>
    </source>
</evidence>
<comment type="pathway">
    <text evidence="2">Cofactor biosynthesis; NAD(+) biosynthesis; nicotinate D-ribonucleotide from quinolinate: step 1/1.</text>
</comment>
<dbReference type="InterPro" id="IPR013785">
    <property type="entry name" value="Aldolase_TIM"/>
</dbReference>
<evidence type="ECO:0000313" key="15">
    <source>
        <dbReference type="Proteomes" id="UP001152320"/>
    </source>
</evidence>
<evidence type="ECO:0000256" key="6">
    <source>
        <dbReference type="ARBA" id="ARBA00020990"/>
    </source>
</evidence>
<dbReference type="Pfam" id="PF01729">
    <property type="entry name" value="QRPTase_C"/>
    <property type="match status" value="1"/>
</dbReference>
<evidence type="ECO:0000256" key="11">
    <source>
        <dbReference type="ARBA" id="ARBA00047445"/>
    </source>
</evidence>
<gene>
    <name evidence="14" type="ORF">HOLleu_09642</name>
</gene>
<dbReference type="GO" id="GO:0034213">
    <property type="term" value="P:quinolinate catabolic process"/>
    <property type="evidence" value="ECO:0007669"/>
    <property type="project" value="TreeGrafter"/>
</dbReference>
<dbReference type="PANTHER" id="PTHR32179">
    <property type="entry name" value="NICOTINATE-NUCLEOTIDE PYROPHOSPHORYLASE [CARBOXYLATING]"/>
    <property type="match status" value="1"/>
</dbReference>
<keyword evidence="9" id="KW-0808">Transferase</keyword>
<dbReference type="EC" id="2.4.2.19" evidence="5"/>